<evidence type="ECO:0000313" key="2">
    <source>
        <dbReference type="Proteomes" id="UP001147700"/>
    </source>
</evidence>
<dbReference type="Proteomes" id="UP001147700">
    <property type="component" value="Unassembled WGS sequence"/>
</dbReference>
<organism evidence="1 2">
    <name type="scientific">Solirubrobacter deserti</name>
    <dbReference type="NCBI Taxonomy" id="2282478"/>
    <lineage>
        <taxon>Bacteria</taxon>
        <taxon>Bacillati</taxon>
        <taxon>Actinomycetota</taxon>
        <taxon>Thermoleophilia</taxon>
        <taxon>Solirubrobacterales</taxon>
        <taxon>Solirubrobacteraceae</taxon>
        <taxon>Solirubrobacter</taxon>
    </lineage>
</organism>
<dbReference type="RefSeq" id="WP_202952263.1">
    <property type="nucleotide sequence ID" value="NZ_JAPCID010000005.1"/>
</dbReference>
<gene>
    <name evidence="1" type="ORF">OJ962_04060</name>
</gene>
<keyword evidence="2" id="KW-1185">Reference proteome</keyword>
<dbReference type="EMBL" id="JAPCID010000005">
    <property type="protein sequence ID" value="MDA0136659.1"/>
    <property type="molecule type" value="Genomic_DNA"/>
</dbReference>
<sequence>MIAAALISLAAACPAETPAAMRLEGVPPVLVSGRSYTASLAPTGVGEATGAGWTLGVFDRLGRGWKADLPSLGFQQAFSVGLTGAPYAVSATYAEPSCTRTLSVSAAVERRVLAVADCRRGVSEPRTLVVGCDGRRVRVRGLSWRGWNEDVAVGTGAGGARVRLSRPQECVAVDGFIYTRARVDGRRYVLDCPIV</sequence>
<evidence type="ECO:0000313" key="1">
    <source>
        <dbReference type="EMBL" id="MDA0136659.1"/>
    </source>
</evidence>
<protein>
    <recommendedName>
        <fullName evidence="3">Lipoprotein</fullName>
    </recommendedName>
</protein>
<evidence type="ECO:0008006" key="3">
    <source>
        <dbReference type="Google" id="ProtNLM"/>
    </source>
</evidence>
<reference evidence="1" key="1">
    <citation type="submission" date="2022-10" db="EMBL/GenBank/DDBJ databases">
        <title>The WGS of Solirubrobacter sp. CPCC 204708.</title>
        <authorList>
            <person name="Jiang Z."/>
        </authorList>
    </citation>
    <scope>NUCLEOTIDE SEQUENCE</scope>
    <source>
        <strain evidence="1">CPCC 204708</strain>
    </source>
</reference>
<comment type="caution">
    <text evidence="1">The sequence shown here is derived from an EMBL/GenBank/DDBJ whole genome shotgun (WGS) entry which is preliminary data.</text>
</comment>
<proteinExistence type="predicted"/>
<accession>A0ABT4RDP5</accession>
<name>A0ABT4RDP5_9ACTN</name>